<comment type="caution">
    <text evidence="1">The sequence shown here is derived from an EMBL/GenBank/DDBJ whole genome shotgun (WGS) entry which is preliminary data.</text>
</comment>
<accession>A0A1V4SR26</accession>
<sequence>MLLNVQPLHIDGLNCKEDIFFTVAGFFKKEYQLAFSEAFNFQYHQPEDGQPASMGPRIATGNMNTRSLLEKYCGVDILTLKAESSEEVVEIIREQQKLGNPTAFSINTYWCPWSSNYQVQSFGHTCLAVDIDRENKITCLDPVAGLELFYLPYSEYKNGFAFYSTFRLREQQEKLNCKNIFTDSVNKISSFNMFENMESFLADFNTQFNFGEEFKNARPDIWGSLFYRNLVYVAGSRYLYSQFINHINKELQTPRLDKLEKDLLYVCSKWKVAISWLLKGFYTSFSQGVYDRAQKTLGDILKEEREIYKSLLQAVDGRMEYSVGQKISAPDFEKAIEDIKYTYIDLKDHCNNIAFHSTVSNDCAADFTGTGHYFVSQDAPSEKLVSLGNMSFDFPKLEDTCCDNVSCSGQVIEVPPVAYKGIMLMGSCEWGNFIENMKLEYADGESETIQINFSDWQNKEPLYDEKLIWRGKVYNKNEGRGYLDPYNLFALVRPVREERTLSSITLPECSNMHIFAMTLYK</sequence>
<dbReference type="AlphaFoldDB" id="A0A1V4SR26"/>
<reference evidence="1 2" key="1">
    <citation type="submission" date="2017-03" db="EMBL/GenBank/DDBJ databases">
        <title>Genome sequence of Clostridium hungatei DSM 14427.</title>
        <authorList>
            <person name="Poehlein A."/>
            <person name="Daniel R."/>
        </authorList>
    </citation>
    <scope>NUCLEOTIDE SEQUENCE [LARGE SCALE GENOMIC DNA]</scope>
    <source>
        <strain evidence="1 2">DSM 14427</strain>
    </source>
</reference>
<evidence type="ECO:0000313" key="1">
    <source>
        <dbReference type="EMBL" id="OPX45906.1"/>
    </source>
</evidence>
<organism evidence="1 2">
    <name type="scientific">Ruminiclostridium hungatei</name>
    <name type="common">Clostridium hungatei</name>
    <dbReference type="NCBI Taxonomy" id="48256"/>
    <lineage>
        <taxon>Bacteria</taxon>
        <taxon>Bacillati</taxon>
        <taxon>Bacillota</taxon>
        <taxon>Clostridia</taxon>
        <taxon>Eubacteriales</taxon>
        <taxon>Oscillospiraceae</taxon>
        <taxon>Ruminiclostridium</taxon>
    </lineage>
</organism>
<dbReference type="RefSeq" id="WP_080062871.1">
    <property type="nucleotide sequence ID" value="NZ_MZGX01000002.1"/>
</dbReference>
<dbReference type="STRING" id="48256.CLHUN_03790"/>
<evidence type="ECO:0008006" key="3">
    <source>
        <dbReference type="Google" id="ProtNLM"/>
    </source>
</evidence>
<evidence type="ECO:0000313" key="2">
    <source>
        <dbReference type="Proteomes" id="UP000191554"/>
    </source>
</evidence>
<dbReference type="OrthoDB" id="2630463at2"/>
<name>A0A1V4SR26_RUMHU</name>
<gene>
    <name evidence="1" type="ORF">CLHUN_03790</name>
</gene>
<proteinExistence type="predicted"/>
<dbReference type="EMBL" id="MZGX01000002">
    <property type="protein sequence ID" value="OPX45906.1"/>
    <property type="molecule type" value="Genomic_DNA"/>
</dbReference>
<protein>
    <recommendedName>
        <fullName evidence="3">Butirosin biosynthesis protein H N-terminal domain-containing protein</fullName>
    </recommendedName>
</protein>
<dbReference type="Proteomes" id="UP000191554">
    <property type="component" value="Unassembled WGS sequence"/>
</dbReference>
<keyword evidence="2" id="KW-1185">Reference proteome</keyword>